<dbReference type="SMART" id="SM00082">
    <property type="entry name" value="LRRCT"/>
    <property type="match status" value="1"/>
</dbReference>
<keyword evidence="11" id="KW-1015">Disulfide bond</keyword>
<name>A0A5N3WMD1_MUNMU</name>
<keyword evidence="6" id="KW-0677">Repeat</keyword>
<feature type="chain" id="PRO_5024275113" description="Glycoprotein IX platelet" evidence="13">
    <location>
        <begin position="17"/>
        <end position="180"/>
    </location>
</feature>
<dbReference type="Proteomes" id="UP000326458">
    <property type="component" value="Unassembled WGS sequence"/>
</dbReference>
<dbReference type="InterPro" id="IPR000483">
    <property type="entry name" value="Cys-rich_flank_reg_C"/>
</dbReference>
<dbReference type="InterPro" id="IPR000372">
    <property type="entry name" value="LRRNT"/>
</dbReference>
<organism evidence="16 17">
    <name type="scientific">Muntiacus muntjak</name>
    <name type="common">Barking deer</name>
    <name type="synonym">Indian muntjac</name>
    <dbReference type="NCBI Taxonomy" id="9888"/>
    <lineage>
        <taxon>Eukaryota</taxon>
        <taxon>Metazoa</taxon>
        <taxon>Chordata</taxon>
        <taxon>Craniata</taxon>
        <taxon>Vertebrata</taxon>
        <taxon>Euteleostomi</taxon>
        <taxon>Mammalia</taxon>
        <taxon>Eutheria</taxon>
        <taxon>Laurasiatheria</taxon>
        <taxon>Artiodactyla</taxon>
        <taxon>Ruminantia</taxon>
        <taxon>Pecora</taxon>
        <taxon>Cervidae</taxon>
        <taxon>Muntiacinae</taxon>
        <taxon>Muntiacus</taxon>
    </lineage>
</organism>
<evidence type="ECO:0000256" key="10">
    <source>
        <dbReference type="ARBA" id="ARBA00023136"/>
    </source>
</evidence>
<gene>
    <name evidence="16" type="ORF">FD754_007135</name>
</gene>
<feature type="domain" description="LRRNT" evidence="14">
    <location>
        <begin position="19"/>
        <end position="55"/>
    </location>
</feature>
<keyword evidence="3 12" id="KW-0812">Transmembrane</keyword>
<dbReference type="EMBL" id="VCEA01000001">
    <property type="protein sequence ID" value="KAB0362979.1"/>
    <property type="molecule type" value="Genomic_DNA"/>
</dbReference>
<dbReference type="InterPro" id="IPR052313">
    <property type="entry name" value="GPIb-IX-V_Complex"/>
</dbReference>
<dbReference type="PANTHER" id="PTHR22650">
    <property type="entry name" value="GLYCOPROTEIN IB BETA"/>
    <property type="match status" value="1"/>
</dbReference>
<evidence type="ECO:0000256" key="5">
    <source>
        <dbReference type="ARBA" id="ARBA00022729"/>
    </source>
</evidence>
<dbReference type="GO" id="GO:0007596">
    <property type="term" value="P:blood coagulation"/>
    <property type="evidence" value="ECO:0007669"/>
    <property type="project" value="UniProtKB-KW"/>
</dbReference>
<evidence type="ECO:0000256" key="6">
    <source>
        <dbReference type="ARBA" id="ARBA00022737"/>
    </source>
</evidence>
<dbReference type="GO" id="GO:0007155">
    <property type="term" value="P:cell adhesion"/>
    <property type="evidence" value="ECO:0007669"/>
    <property type="project" value="UniProtKB-KW"/>
</dbReference>
<evidence type="ECO:0000256" key="12">
    <source>
        <dbReference type="SAM" id="Phobius"/>
    </source>
</evidence>
<dbReference type="AlphaFoldDB" id="A0A5N3WMD1"/>
<evidence type="ECO:0000256" key="1">
    <source>
        <dbReference type="ARBA" id="ARBA00004479"/>
    </source>
</evidence>
<dbReference type="InterPro" id="IPR032675">
    <property type="entry name" value="LRR_dom_sf"/>
</dbReference>
<keyword evidence="4" id="KW-0356">Hemostasis</keyword>
<dbReference type="InterPro" id="IPR001611">
    <property type="entry name" value="Leu-rich_rpt"/>
</dbReference>
<evidence type="ECO:0000259" key="15">
    <source>
        <dbReference type="SMART" id="SM00082"/>
    </source>
</evidence>
<evidence type="ECO:0000256" key="4">
    <source>
        <dbReference type="ARBA" id="ARBA00022696"/>
    </source>
</evidence>
<evidence type="ECO:0000256" key="9">
    <source>
        <dbReference type="ARBA" id="ARBA00023084"/>
    </source>
</evidence>
<keyword evidence="7" id="KW-0130">Cell adhesion</keyword>
<sequence>MPAWTALLLLWAAAEASEACPAACACRALPTMGLQVDCRGRGLEALPALPAPTRQLLLANNSLRAVPPGAFDHLPQLRDLDLAHNPWRCDCGLVYLRLWLEDRAPEQLRRLRCAGPAHAAGRAPAELSGSELGGCGWRLRESWAHTGLWWDAALVVVAALGLALLVSLLCTVPGPRTSPR</sequence>
<dbReference type="SMART" id="SM00013">
    <property type="entry name" value="LRRNT"/>
    <property type="match status" value="1"/>
</dbReference>
<reference evidence="16 17" key="1">
    <citation type="submission" date="2019-06" db="EMBL/GenBank/DDBJ databases">
        <title>Discovery of a novel chromosome fission-fusion reversal in muntjac.</title>
        <authorList>
            <person name="Mudd A.B."/>
            <person name="Bredeson J.V."/>
            <person name="Baum R."/>
            <person name="Hockemeyer D."/>
            <person name="Rokhsar D.S."/>
        </authorList>
    </citation>
    <scope>NUCLEOTIDE SEQUENCE [LARGE SCALE GENOMIC DNA]</scope>
    <source>
        <strain evidence="16">UTSW_UCB_Mm</strain>
        <tissue evidence="16">Fibroblast cell line</tissue>
    </source>
</reference>
<comment type="subcellular location">
    <subcellularLocation>
        <location evidence="1">Membrane</location>
        <topology evidence="1">Single-pass type I membrane protein</topology>
    </subcellularLocation>
</comment>
<dbReference type="GO" id="GO:0016020">
    <property type="term" value="C:membrane"/>
    <property type="evidence" value="ECO:0007669"/>
    <property type="project" value="UniProtKB-SubCell"/>
</dbReference>
<evidence type="ECO:0000256" key="3">
    <source>
        <dbReference type="ARBA" id="ARBA00022692"/>
    </source>
</evidence>
<keyword evidence="2" id="KW-0433">Leucine-rich repeat</keyword>
<feature type="transmembrane region" description="Helical" evidence="12">
    <location>
        <begin position="148"/>
        <end position="172"/>
    </location>
</feature>
<evidence type="ECO:0000313" key="16">
    <source>
        <dbReference type="EMBL" id="KAB0362979.1"/>
    </source>
</evidence>
<evidence type="ECO:0000313" key="17">
    <source>
        <dbReference type="Proteomes" id="UP000326458"/>
    </source>
</evidence>
<dbReference type="PANTHER" id="PTHR22650:SF6">
    <property type="entry name" value="PLATELET GLYCOPROTEIN IX"/>
    <property type="match status" value="1"/>
</dbReference>
<proteinExistence type="predicted"/>
<evidence type="ECO:0008006" key="18">
    <source>
        <dbReference type="Google" id="ProtNLM"/>
    </source>
</evidence>
<keyword evidence="17" id="KW-1185">Reference proteome</keyword>
<protein>
    <recommendedName>
        <fullName evidence="18">Glycoprotein IX platelet</fullName>
    </recommendedName>
</protein>
<dbReference type="SUPFAM" id="SSF52058">
    <property type="entry name" value="L domain-like"/>
    <property type="match status" value="1"/>
</dbReference>
<dbReference type="Pfam" id="PF13855">
    <property type="entry name" value="LRR_8"/>
    <property type="match status" value="1"/>
</dbReference>
<keyword evidence="9" id="KW-0094">Blood coagulation</keyword>
<dbReference type="Gene3D" id="3.80.10.10">
    <property type="entry name" value="Ribonuclease Inhibitor"/>
    <property type="match status" value="1"/>
</dbReference>
<evidence type="ECO:0000259" key="14">
    <source>
        <dbReference type="SMART" id="SM00013"/>
    </source>
</evidence>
<evidence type="ECO:0000256" key="2">
    <source>
        <dbReference type="ARBA" id="ARBA00022614"/>
    </source>
</evidence>
<feature type="domain" description="LRRCT" evidence="15">
    <location>
        <begin position="85"/>
        <end position="136"/>
    </location>
</feature>
<accession>A0A5N3WMD1</accession>
<evidence type="ECO:0000256" key="8">
    <source>
        <dbReference type="ARBA" id="ARBA00022989"/>
    </source>
</evidence>
<keyword evidence="8 12" id="KW-1133">Transmembrane helix</keyword>
<keyword evidence="5 13" id="KW-0732">Signal</keyword>
<dbReference type="Pfam" id="PF01462">
    <property type="entry name" value="LRRNT"/>
    <property type="match status" value="1"/>
</dbReference>
<comment type="caution">
    <text evidence="16">The sequence shown here is derived from an EMBL/GenBank/DDBJ whole genome shotgun (WGS) entry which is preliminary data.</text>
</comment>
<evidence type="ECO:0000256" key="11">
    <source>
        <dbReference type="ARBA" id="ARBA00023157"/>
    </source>
</evidence>
<feature type="signal peptide" evidence="13">
    <location>
        <begin position="1"/>
        <end position="16"/>
    </location>
</feature>
<evidence type="ECO:0000256" key="13">
    <source>
        <dbReference type="SAM" id="SignalP"/>
    </source>
</evidence>
<keyword evidence="10 12" id="KW-0472">Membrane</keyword>
<evidence type="ECO:0000256" key="7">
    <source>
        <dbReference type="ARBA" id="ARBA00022889"/>
    </source>
</evidence>